<dbReference type="GO" id="GO:0009073">
    <property type="term" value="P:aromatic amino acid family biosynthetic process"/>
    <property type="evidence" value="ECO:0007669"/>
    <property type="project" value="UniProtKB-KW"/>
</dbReference>
<comment type="catalytic activity">
    <reaction evidence="10 11">
        <text>shikimate + ATP = 3-phosphoshikimate + ADP + H(+)</text>
        <dbReference type="Rhea" id="RHEA:13121"/>
        <dbReference type="ChEBI" id="CHEBI:15378"/>
        <dbReference type="ChEBI" id="CHEBI:30616"/>
        <dbReference type="ChEBI" id="CHEBI:36208"/>
        <dbReference type="ChEBI" id="CHEBI:145989"/>
        <dbReference type="ChEBI" id="CHEBI:456216"/>
        <dbReference type="EC" id="2.7.1.71"/>
    </reaction>
</comment>
<keyword evidence="4 11" id="KW-0028">Amino-acid biosynthesis</keyword>
<evidence type="ECO:0000256" key="2">
    <source>
        <dbReference type="ARBA" id="ARBA00006997"/>
    </source>
</evidence>
<accession>A0A9W6HED2</accession>
<keyword evidence="8 11" id="KW-0067">ATP-binding</keyword>
<comment type="function">
    <text evidence="11">Catalyzes the specific phosphorylation of the 3-hydroxyl group of shikimic acid using ATP as a cosubstrate.</text>
</comment>
<name>A0A9W6HED2_9MICO</name>
<feature type="binding site" evidence="11">
    <location>
        <begin position="13"/>
        <end position="18"/>
    </location>
    <ligand>
        <name>ATP</name>
        <dbReference type="ChEBI" id="CHEBI:30616"/>
    </ligand>
</feature>
<feature type="binding site" evidence="11">
    <location>
        <position position="58"/>
    </location>
    <ligand>
        <name>substrate</name>
    </ligand>
</feature>
<comment type="subunit">
    <text evidence="11">Monomer.</text>
</comment>
<gene>
    <name evidence="11 12" type="primary">aroK</name>
    <name evidence="12" type="ORF">GCM10017586_06330</name>
</gene>
<dbReference type="CDD" id="cd00464">
    <property type="entry name" value="SK"/>
    <property type="match status" value="1"/>
</dbReference>
<dbReference type="PANTHER" id="PTHR21087:SF16">
    <property type="entry name" value="SHIKIMATE KINASE 1, CHLOROPLASTIC"/>
    <property type="match status" value="1"/>
</dbReference>
<keyword evidence="11" id="KW-0963">Cytoplasm</keyword>
<dbReference type="InterPro" id="IPR027417">
    <property type="entry name" value="P-loop_NTPase"/>
</dbReference>
<keyword evidence="11" id="KW-0460">Magnesium</keyword>
<reference evidence="12" key="2">
    <citation type="submission" date="2023-01" db="EMBL/GenBank/DDBJ databases">
        <authorList>
            <person name="Sun Q."/>
            <person name="Evtushenko L."/>
        </authorList>
    </citation>
    <scope>NUCLEOTIDE SEQUENCE</scope>
    <source>
        <strain evidence="12">VKM Ac-1447</strain>
    </source>
</reference>
<dbReference type="GO" id="GO:0005524">
    <property type="term" value="F:ATP binding"/>
    <property type="evidence" value="ECO:0007669"/>
    <property type="project" value="UniProtKB-UniRule"/>
</dbReference>
<dbReference type="SUPFAM" id="SSF52540">
    <property type="entry name" value="P-loop containing nucleoside triphosphate hydrolases"/>
    <property type="match status" value="1"/>
</dbReference>
<comment type="caution">
    <text evidence="12">The sequence shown here is derived from an EMBL/GenBank/DDBJ whole genome shotgun (WGS) entry which is preliminary data.</text>
</comment>
<dbReference type="PROSITE" id="PS01128">
    <property type="entry name" value="SHIKIMATE_KINASE"/>
    <property type="match status" value="1"/>
</dbReference>
<feature type="binding site" evidence="11">
    <location>
        <position position="79"/>
    </location>
    <ligand>
        <name>substrate</name>
    </ligand>
</feature>
<evidence type="ECO:0000256" key="10">
    <source>
        <dbReference type="ARBA" id="ARBA00048567"/>
    </source>
</evidence>
<organism evidence="12 13">
    <name type="scientific">Microbacterium imperiale</name>
    <dbReference type="NCBI Taxonomy" id="33884"/>
    <lineage>
        <taxon>Bacteria</taxon>
        <taxon>Bacillati</taxon>
        <taxon>Actinomycetota</taxon>
        <taxon>Actinomycetes</taxon>
        <taxon>Micrococcales</taxon>
        <taxon>Microbacteriaceae</taxon>
        <taxon>Microbacterium</taxon>
    </lineage>
</organism>
<comment type="cofactor">
    <cofactor evidence="11">
        <name>Mg(2+)</name>
        <dbReference type="ChEBI" id="CHEBI:18420"/>
    </cofactor>
    <text evidence="11">Binds 1 Mg(2+) ion per subunit.</text>
</comment>
<dbReference type="AlphaFoldDB" id="A0A9W6HED2"/>
<evidence type="ECO:0000256" key="5">
    <source>
        <dbReference type="ARBA" id="ARBA00022679"/>
    </source>
</evidence>
<dbReference type="InterPro" id="IPR023000">
    <property type="entry name" value="Shikimate_kinase_CS"/>
</dbReference>
<evidence type="ECO:0000256" key="6">
    <source>
        <dbReference type="ARBA" id="ARBA00022741"/>
    </source>
</evidence>
<evidence type="ECO:0000313" key="13">
    <source>
        <dbReference type="Proteomes" id="UP001142317"/>
    </source>
</evidence>
<dbReference type="Gene3D" id="3.40.50.300">
    <property type="entry name" value="P-loop containing nucleotide triphosphate hydrolases"/>
    <property type="match status" value="1"/>
</dbReference>
<keyword evidence="13" id="KW-1185">Reference proteome</keyword>
<dbReference type="InterPro" id="IPR031322">
    <property type="entry name" value="Shikimate/glucono_kinase"/>
</dbReference>
<dbReference type="GO" id="GO:0005829">
    <property type="term" value="C:cytosol"/>
    <property type="evidence" value="ECO:0007669"/>
    <property type="project" value="TreeGrafter"/>
</dbReference>
<dbReference type="GO" id="GO:0008652">
    <property type="term" value="P:amino acid biosynthetic process"/>
    <property type="evidence" value="ECO:0007669"/>
    <property type="project" value="UniProtKB-KW"/>
</dbReference>
<comment type="similarity">
    <text evidence="2 11">Belongs to the shikimate kinase family.</text>
</comment>
<comment type="pathway">
    <text evidence="1 11">Metabolic intermediate biosynthesis; chorismate biosynthesis; chorismate from D-erythrose 4-phosphate and phosphoenolpyruvate: step 5/7.</text>
</comment>
<dbReference type="EC" id="2.7.1.71" evidence="3 11"/>
<evidence type="ECO:0000256" key="8">
    <source>
        <dbReference type="ARBA" id="ARBA00022840"/>
    </source>
</evidence>
<evidence type="ECO:0000256" key="3">
    <source>
        <dbReference type="ARBA" id="ARBA00012154"/>
    </source>
</evidence>
<feature type="binding site" evidence="11">
    <location>
        <position position="17"/>
    </location>
    <ligand>
        <name>Mg(2+)</name>
        <dbReference type="ChEBI" id="CHEBI:18420"/>
    </ligand>
</feature>
<keyword evidence="7 11" id="KW-0418">Kinase</keyword>
<keyword evidence="11" id="KW-0479">Metal-binding</keyword>
<keyword evidence="9 11" id="KW-0057">Aromatic amino acid biosynthesis</keyword>
<dbReference type="RefSeq" id="WP_210004921.1">
    <property type="nucleotide sequence ID" value="NZ_BSEO01000001.1"/>
</dbReference>
<evidence type="ECO:0000256" key="7">
    <source>
        <dbReference type="ARBA" id="ARBA00022777"/>
    </source>
</evidence>
<comment type="caution">
    <text evidence="11">Lacks conserved residue(s) required for the propagation of feature annotation.</text>
</comment>
<dbReference type="EMBL" id="BSEO01000001">
    <property type="protein sequence ID" value="GLJ78951.1"/>
    <property type="molecule type" value="Genomic_DNA"/>
</dbReference>
<sequence length="169" mass="18196">MTEPAVVLIGPMGAGKSSIGKKLSRALGVPFTDSDGLVVREHGPIEDIFATHGESHFRELERRAVSAALEVGGVVALGGGAVLHPETQRDIAAHRVVLLTVSEQTIASRLRGSVRPLLQGDDPVARWREVAESRRELYERLADARFDTSTGHIQDIVDAIAAWTREGTS</sequence>
<reference evidence="12" key="1">
    <citation type="journal article" date="2014" name="Int. J. Syst. Evol. Microbiol.">
        <title>Complete genome sequence of Corynebacterium casei LMG S-19264T (=DSM 44701T), isolated from a smear-ripened cheese.</title>
        <authorList>
            <consortium name="US DOE Joint Genome Institute (JGI-PGF)"/>
            <person name="Walter F."/>
            <person name="Albersmeier A."/>
            <person name="Kalinowski J."/>
            <person name="Ruckert C."/>
        </authorList>
    </citation>
    <scope>NUCLEOTIDE SEQUENCE</scope>
    <source>
        <strain evidence="12">VKM Ac-1447</strain>
    </source>
</reference>
<feature type="binding site" evidence="11">
    <location>
        <position position="134"/>
    </location>
    <ligand>
        <name>substrate</name>
    </ligand>
</feature>
<dbReference type="Proteomes" id="UP001142317">
    <property type="component" value="Unassembled WGS sequence"/>
</dbReference>
<proteinExistence type="inferred from homology"/>
<keyword evidence="5 11" id="KW-0808">Transferase</keyword>
<dbReference type="HAMAP" id="MF_00109">
    <property type="entry name" value="Shikimate_kinase"/>
    <property type="match status" value="1"/>
</dbReference>
<dbReference type="GO" id="GO:0004765">
    <property type="term" value="F:shikimate kinase activity"/>
    <property type="evidence" value="ECO:0007669"/>
    <property type="project" value="UniProtKB-UniRule"/>
</dbReference>
<evidence type="ECO:0000256" key="9">
    <source>
        <dbReference type="ARBA" id="ARBA00023141"/>
    </source>
</evidence>
<evidence type="ECO:0000256" key="11">
    <source>
        <dbReference type="HAMAP-Rule" id="MF_00109"/>
    </source>
</evidence>
<comment type="subcellular location">
    <subcellularLocation>
        <location evidence="11">Cytoplasm</location>
    </subcellularLocation>
</comment>
<dbReference type="Pfam" id="PF01202">
    <property type="entry name" value="SKI"/>
    <property type="match status" value="1"/>
</dbReference>
<dbReference type="GO" id="GO:0009423">
    <property type="term" value="P:chorismate biosynthetic process"/>
    <property type="evidence" value="ECO:0007669"/>
    <property type="project" value="UniProtKB-UniRule"/>
</dbReference>
<evidence type="ECO:0000256" key="4">
    <source>
        <dbReference type="ARBA" id="ARBA00022605"/>
    </source>
</evidence>
<dbReference type="GO" id="GO:0000287">
    <property type="term" value="F:magnesium ion binding"/>
    <property type="evidence" value="ECO:0007669"/>
    <property type="project" value="UniProtKB-UniRule"/>
</dbReference>
<evidence type="ECO:0000313" key="12">
    <source>
        <dbReference type="EMBL" id="GLJ78951.1"/>
    </source>
</evidence>
<keyword evidence="6 11" id="KW-0547">Nucleotide-binding</keyword>
<feature type="binding site" evidence="11">
    <location>
        <position position="115"/>
    </location>
    <ligand>
        <name>ATP</name>
        <dbReference type="ChEBI" id="CHEBI:30616"/>
    </ligand>
</feature>
<evidence type="ECO:0000256" key="1">
    <source>
        <dbReference type="ARBA" id="ARBA00004842"/>
    </source>
</evidence>
<dbReference type="PANTHER" id="PTHR21087">
    <property type="entry name" value="SHIKIMATE KINASE"/>
    <property type="match status" value="1"/>
</dbReference>
<protein>
    <recommendedName>
        <fullName evidence="3 11">Shikimate kinase</fullName>
        <shortName evidence="11">SK</shortName>
        <ecNumber evidence="3 11">2.7.1.71</ecNumber>
    </recommendedName>
</protein>
<feature type="binding site" evidence="11">
    <location>
        <position position="35"/>
    </location>
    <ligand>
        <name>substrate</name>
    </ligand>
</feature>
<dbReference type="PRINTS" id="PR01100">
    <property type="entry name" value="SHIKIMTKNASE"/>
</dbReference>
<dbReference type="InterPro" id="IPR000623">
    <property type="entry name" value="Shikimate_kinase/TSH1"/>
</dbReference>